<evidence type="ECO:0000313" key="1">
    <source>
        <dbReference type="EMBL" id="GLS05409.1"/>
    </source>
</evidence>
<dbReference type="PROSITE" id="PS51257">
    <property type="entry name" value="PROKAR_LIPOPROTEIN"/>
    <property type="match status" value="1"/>
</dbReference>
<gene>
    <name evidence="1" type="ORF">GCM10007860_25610</name>
</gene>
<accession>A0ABQ6C0A3</accession>
<organism evidence="1 2">
    <name type="scientific">Chitiniphilus shinanonensis</name>
    <dbReference type="NCBI Taxonomy" id="553088"/>
    <lineage>
        <taxon>Bacteria</taxon>
        <taxon>Pseudomonadati</taxon>
        <taxon>Pseudomonadota</taxon>
        <taxon>Betaproteobacteria</taxon>
        <taxon>Neisseriales</taxon>
        <taxon>Chitinibacteraceae</taxon>
        <taxon>Chitiniphilus</taxon>
    </lineage>
</organism>
<dbReference type="EMBL" id="BSOZ01000045">
    <property type="protein sequence ID" value="GLS05409.1"/>
    <property type="molecule type" value="Genomic_DNA"/>
</dbReference>
<dbReference type="Proteomes" id="UP001156836">
    <property type="component" value="Unassembled WGS sequence"/>
</dbReference>
<proteinExistence type="predicted"/>
<comment type="caution">
    <text evidence="1">The sequence shown here is derived from an EMBL/GenBank/DDBJ whole genome shotgun (WGS) entry which is preliminary data.</text>
</comment>
<keyword evidence="2" id="KW-1185">Reference proteome</keyword>
<name>A0ABQ6C0A3_9NEIS</name>
<evidence type="ECO:0008006" key="3">
    <source>
        <dbReference type="Google" id="ProtNLM"/>
    </source>
</evidence>
<reference evidence="2" key="1">
    <citation type="journal article" date="2019" name="Int. J. Syst. Evol. Microbiol.">
        <title>The Global Catalogue of Microorganisms (GCM) 10K type strain sequencing project: providing services to taxonomists for standard genome sequencing and annotation.</title>
        <authorList>
            <consortium name="The Broad Institute Genomics Platform"/>
            <consortium name="The Broad Institute Genome Sequencing Center for Infectious Disease"/>
            <person name="Wu L."/>
            <person name="Ma J."/>
        </authorList>
    </citation>
    <scope>NUCLEOTIDE SEQUENCE [LARGE SCALE GENOMIC DNA]</scope>
    <source>
        <strain evidence="2">NBRC 104970</strain>
    </source>
</reference>
<protein>
    <recommendedName>
        <fullName evidence="3">Lipoprotein</fullName>
    </recommendedName>
</protein>
<sequence>MQSSQERIMRRVIVVLAALALTACAAFRPKVENGQFAVLPGQGAALIAVTMTTFDPDTAQAGVVINGVGGNTSVLAQQLTDYIRAPGDEPDGKGRLFLISLPPGDYRITEAYGSWMQEIGGWRYREYVNVPRNDPFHVDAGRVVYLGQMNVNLNYRPDAQTSDTRVRDLNHAQVLWGVTDTSNIDFRPLSGPGKP</sequence>
<evidence type="ECO:0000313" key="2">
    <source>
        <dbReference type="Proteomes" id="UP001156836"/>
    </source>
</evidence>